<dbReference type="InterPro" id="IPR027304">
    <property type="entry name" value="Trigger_fact/SurA_dom_sf"/>
</dbReference>
<keyword evidence="5 11" id="KW-0132">Cell division</keyword>
<dbReference type="Proteomes" id="UP000294887">
    <property type="component" value="Unassembled WGS sequence"/>
</dbReference>
<proteinExistence type="inferred from homology"/>
<evidence type="ECO:0000256" key="11">
    <source>
        <dbReference type="HAMAP-Rule" id="MF_00303"/>
    </source>
</evidence>
<dbReference type="FunFam" id="3.10.50.40:FF:000001">
    <property type="entry name" value="Trigger factor"/>
    <property type="match status" value="1"/>
</dbReference>
<dbReference type="InterPro" id="IPR008881">
    <property type="entry name" value="Trigger_fac_ribosome-bd_bac"/>
</dbReference>
<dbReference type="GO" id="GO:0015031">
    <property type="term" value="P:protein transport"/>
    <property type="evidence" value="ECO:0007669"/>
    <property type="project" value="UniProtKB-UniRule"/>
</dbReference>
<keyword evidence="6 11" id="KW-0697">Rotamase</keyword>
<dbReference type="GO" id="GO:0044183">
    <property type="term" value="F:protein folding chaperone"/>
    <property type="evidence" value="ECO:0007669"/>
    <property type="project" value="TreeGrafter"/>
</dbReference>
<evidence type="ECO:0000259" key="14">
    <source>
        <dbReference type="PROSITE" id="PS50059"/>
    </source>
</evidence>
<protein>
    <recommendedName>
        <fullName evidence="4 11">Trigger factor</fullName>
        <shortName evidence="11">TF</shortName>
        <ecNumber evidence="3 11">5.2.1.8</ecNumber>
    </recommendedName>
    <alternativeName>
        <fullName evidence="10 11">PPIase</fullName>
    </alternativeName>
</protein>
<dbReference type="InterPro" id="IPR046357">
    <property type="entry name" value="PPIase_dom_sf"/>
</dbReference>
<keyword evidence="11" id="KW-0963">Cytoplasm</keyword>
<evidence type="ECO:0000256" key="6">
    <source>
        <dbReference type="ARBA" id="ARBA00023110"/>
    </source>
</evidence>
<dbReference type="GO" id="GO:0003755">
    <property type="term" value="F:peptidyl-prolyl cis-trans isomerase activity"/>
    <property type="evidence" value="ECO:0007669"/>
    <property type="project" value="UniProtKB-UniRule"/>
</dbReference>
<dbReference type="EC" id="5.2.1.8" evidence="3 11"/>
<dbReference type="NCBIfam" id="TIGR00115">
    <property type="entry name" value="tig"/>
    <property type="match status" value="1"/>
</dbReference>
<accession>A0A4R1F993</accession>
<dbReference type="SUPFAM" id="SSF109998">
    <property type="entry name" value="Triger factor/SurA peptide-binding domain-like"/>
    <property type="match status" value="1"/>
</dbReference>
<reference evidence="15 16" key="1">
    <citation type="submission" date="2019-03" db="EMBL/GenBank/DDBJ databases">
        <title>Genomic Encyclopedia of Type Strains, Phase IV (KMG-IV): sequencing the most valuable type-strain genomes for metagenomic binning, comparative biology and taxonomic classification.</title>
        <authorList>
            <person name="Goeker M."/>
        </authorList>
    </citation>
    <scope>NUCLEOTIDE SEQUENCE [LARGE SCALE GENOMIC DNA]</scope>
    <source>
        <strain evidence="15 16">DSM 24830</strain>
    </source>
</reference>
<dbReference type="InterPro" id="IPR036611">
    <property type="entry name" value="Trigger_fac_ribosome-bd_sf"/>
</dbReference>
<dbReference type="SUPFAM" id="SSF54534">
    <property type="entry name" value="FKBP-like"/>
    <property type="match status" value="1"/>
</dbReference>
<name>A0A4R1F993_9GAMM</name>
<evidence type="ECO:0000313" key="15">
    <source>
        <dbReference type="EMBL" id="TCJ88428.1"/>
    </source>
</evidence>
<keyword evidence="16" id="KW-1185">Reference proteome</keyword>
<dbReference type="GO" id="GO:0051301">
    <property type="term" value="P:cell division"/>
    <property type="evidence" value="ECO:0007669"/>
    <property type="project" value="UniProtKB-KW"/>
</dbReference>
<evidence type="ECO:0000256" key="1">
    <source>
        <dbReference type="ARBA" id="ARBA00000971"/>
    </source>
</evidence>
<dbReference type="Gene3D" id="1.10.3120.10">
    <property type="entry name" value="Trigger factor, C-terminal domain"/>
    <property type="match status" value="1"/>
</dbReference>
<dbReference type="Pfam" id="PF05698">
    <property type="entry name" value="Trigger_C"/>
    <property type="match status" value="1"/>
</dbReference>
<comment type="catalytic activity">
    <reaction evidence="1 11 12">
        <text>[protein]-peptidylproline (omega=180) = [protein]-peptidylproline (omega=0)</text>
        <dbReference type="Rhea" id="RHEA:16237"/>
        <dbReference type="Rhea" id="RHEA-COMP:10747"/>
        <dbReference type="Rhea" id="RHEA-COMP:10748"/>
        <dbReference type="ChEBI" id="CHEBI:83833"/>
        <dbReference type="ChEBI" id="CHEBI:83834"/>
        <dbReference type="EC" id="5.2.1.8"/>
    </reaction>
</comment>
<dbReference type="InterPro" id="IPR005215">
    <property type="entry name" value="Trig_fac"/>
</dbReference>
<dbReference type="InterPro" id="IPR037041">
    <property type="entry name" value="Trigger_fac_C_sf"/>
</dbReference>
<dbReference type="RefSeq" id="WP_131904124.1">
    <property type="nucleotide sequence ID" value="NZ_BAAAFU010000008.1"/>
</dbReference>
<dbReference type="Pfam" id="PF05697">
    <property type="entry name" value="Trigger_N"/>
    <property type="match status" value="1"/>
</dbReference>
<comment type="function">
    <text evidence="11">Involved in protein export. Acts as a chaperone by maintaining the newly synthesized protein in an open conformation. Functions as a peptidyl-prolyl cis-trans isomerase.</text>
</comment>
<evidence type="ECO:0000256" key="12">
    <source>
        <dbReference type="PROSITE-ProRule" id="PRU00277"/>
    </source>
</evidence>
<comment type="subcellular location">
    <subcellularLocation>
        <location evidence="11">Cytoplasm</location>
    </subcellularLocation>
    <text evidence="11">About half TF is bound to the ribosome near the polypeptide exit tunnel while the other half is free in the cytoplasm.</text>
</comment>
<comment type="caution">
    <text evidence="15">The sequence shown here is derived from an EMBL/GenBank/DDBJ whole genome shotgun (WGS) entry which is preliminary data.</text>
</comment>
<keyword evidence="8 11" id="KW-0413">Isomerase</keyword>
<evidence type="ECO:0000256" key="2">
    <source>
        <dbReference type="ARBA" id="ARBA00005464"/>
    </source>
</evidence>
<evidence type="ECO:0000256" key="9">
    <source>
        <dbReference type="ARBA" id="ARBA00023306"/>
    </source>
</evidence>
<dbReference type="HAMAP" id="MF_00303">
    <property type="entry name" value="Trigger_factor_Tig"/>
    <property type="match status" value="1"/>
</dbReference>
<evidence type="ECO:0000256" key="4">
    <source>
        <dbReference type="ARBA" id="ARBA00016902"/>
    </source>
</evidence>
<dbReference type="GO" id="GO:0043022">
    <property type="term" value="F:ribosome binding"/>
    <property type="evidence" value="ECO:0007669"/>
    <property type="project" value="TreeGrafter"/>
</dbReference>
<dbReference type="GO" id="GO:0043335">
    <property type="term" value="P:protein unfolding"/>
    <property type="evidence" value="ECO:0007669"/>
    <property type="project" value="TreeGrafter"/>
</dbReference>
<dbReference type="Gene3D" id="3.10.50.40">
    <property type="match status" value="1"/>
</dbReference>
<dbReference type="SUPFAM" id="SSF102735">
    <property type="entry name" value="Trigger factor ribosome-binding domain"/>
    <property type="match status" value="1"/>
</dbReference>
<dbReference type="PROSITE" id="PS50059">
    <property type="entry name" value="FKBP_PPIASE"/>
    <property type="match status" value="1"/>
</dbReference>
<dbReference type="EMBL" id="SMFQ01000002">
    <property type="protein sequence ID" value="TCJ88428.1"/>
    <property type="molecule type" value="Genomic_DNA"/>
</dbReference>
<dbReference type="Gene3D" id="3.30.70.1050">
    <property type="entry name" value="Trigger factor ribosome-binding domain"/>
    <property type="match status" value="1"/>
</dbReference>
<evidence type="ECO:0000313" key="16">
    <source>
        <dbReference type="Proteomes" id="UP000294887"/>
    </source>
</evidence>
<evidence type="ECO:0000256" key="3">
    <source>
        <dbReference type="ARBA" id="ARBA00013194"/>
    </source>
</evidence>
<dbReference type="InterPro" id="IPR008880">
    <property type="entry name" value="Trigger_fac_C"/>
</dbReference>
<dbReference type="PANTHER" id="PTHR30560">
    <property type="entry name" value="TRIGGER FACTOR CHAPERONE AND PEPTIDYL-PROLYL CIS/TRANS ISOMERASE"/>
    <property type="match status" value="1"/>
</dbReference>
<dbReference type="InterPro" id="IPR001179">
    <property type="entry name" value="PPIase_FKBP_dom"/>
</dbReference>
<dbReference type="OrthoDB" id="9767721at2"/>
<dbReference type="PANTHER" id="PTHR30560:SF3">
    <property type="entry name" value="TRIGGER FACTOR-LIKE PROTEIN TIG, CHLOROPLASTIC"/>
    <property type="match status" value="1"/>
</dbReference>
<feature type="domain" description="PPIase FKBP-type" evidence="14">
    <location>
        <begin position="161"/>
        <end position="243"/>
    </location>
</feature>
<evidence type="ECO:0000256" key="8">
    <source>
        <dbReference type="ARBA" id="ARBA00023235"/>
    </source>
</evidence>
<dbReference type="GO" id="GO:0051083">
    <property type="term" value="P:'de novo' cotranslational protein folding"/>
    <property type="evidence" value="ECO:0007669"/>
    <property type="project" value="TreeGrafter"/>
</dbReference>
<dbReference type="Pfam" id="PF00254">
    <property type="entry name" value="FKBP_C"/>
    <property type="match status" value="1"/>
</dbReference>
<comment type="similarity">
    <text evidence="2 11 13">Belongs to the FKBP-type PPIase family. Tig subfamily.</text>
</comment>
<evidence type="ECO:0000256" key="13">
    <source>
        <dbReference type="RuleBase" id="RU003914"/>
    </source>
</evidence>
<dbReference type="GO" id="GO:0005737">
    <property type="term" value="C:cytoplasm"/>
    <property type="evidence" value="ECO:0007669"/>
    <property type="project" value="UniProtKB-SubCell"/>
</dbReference>
<evidence type="ECO:0000256" key="10">
    <source>
        <dbReference type="ARBA" id="ARBA00029986"/>
    </source>
</evidence>
<dbReference type="PIRSF" id="PIRSF003095">
    <property type="entry name" value="Trigger_factor"/>
    <property type="match status" value="1"/>
</dbReference>
<gene>
    <name evidence="11" type="primary">tig</name>
    <name evidence="15" type="ORF">EV695_0278</name>
</gene>
<evidence type="ECO:0000256" key="5">
    <source>
        <dbReference type="ARBA" id="ARBA00022618"/>
    </source>
</evidence>
<dbReference type="AlphaFoldDB" id="A0A4R1F993"/>
<keyword evidence="9 11" id="KW-0131">Cell cycle</keyword>
<keyword evidence="7 11" id="KW-0143">Chaperone</keyword>
<comment type="domain">
    <text evidence="11">Consists of 3 domains; the N-terminus binds the ribosome, the middle domain has PPIase activity, while the C-terminus has intrinsic chaperone activity on its own.</text>
</comment>
<organism evidence="15 16">
    <name type="scientific">Cocleimonas flava</name>
    <dbReference type="NCBI Taxonomy" id="634765"/>
    <lineage>
        <taxon>Bacteria</taxon>
        <taxon>Pseudomonadati</taxon>
        <taxon>Pseudomonadota</taxon>
        <taxon>Gammaproteobacteria</taxon>
        <taxon>Thiotrichales</taxon>
        <taxon>Thiotrichaceae</taxon>
        <taxon>Cocleimonas</taxon>
    </lineage>
</organism>
<evidence type="ECO:0000256" key="7">
    <source>
        <dbReference type="ARBA" id="ARBA00023186"/>
    </source>
</evidence>
<sequence length="430" mass="48200">MQVSVETTGNIERKLSITVPAERVDGEVDKRLKSMRGRVKIDGFRPGKVPMSVVSQQYGDSVYQEVVGEIFQSTFYEAAEQEKLRVAGMPKIDATTLEPGKDLEYTATFDIYPEFEIGDISKMTVTKPVVKLAAADVDEMIETLRKQQQDWKEVKRAAKEGDLLVVDFNGKIDGEEFEGGAAQDFSVELGAGRMLQDFEDALTGMKPGSEKEADVTFPEEYPAENLKGKTAQFTLNVKTVSAPSLPKVDEDFIKKFGVEDGTSKSFKAEIKSNMQREVEQRIKSRIKQSVMEGLHDLHEIDLPTSLVEDEIKQVRSEMEQNSQGADMSSLPDDMFKDQAARRVKLGLIVGEVITKNKLEKDQARVDDMLNSLAASYEDPQALIEYYRSDQQAMQTIEAAVMEEMIVDWVLDKAKVEEETVKFTDLMNAQA</sequence>